<sequence>MSASGGRLLVTGVDADGCSCVAQHGPVTLQGFPGFEGILYSVLYGAPAAAISDGGRRADLLDLGVAPGAINWKIIDYGPGVAFSMHHTDTVDLDLVISGSVELLLDDGAHPLEAGDTAVVTGVDHAWRTGPRGCRLSVISLGVSPSQSPSVTLEAKFV</sequence>
<dbReference type="PANTHER" id="PTHR36156">
    <property type="entry name" value="SLR2101 PROTEIN"/>
    <property type="match status" value="1"/>
</dbReference>
<reference evidence="2" key="1">
    <citation type="submission" date="2020-07" db="EMBL/GenBank/DDBJ databases">
        <title>Description of Mycobacterium gordonae subsp. intergordonae subsp.nov. and Mycobacterium gordonae subsp. gordonae subsp. nov.</title>
        <authorList>
            <person name="Yu X."/>
        </authorList>
    </citation>
    <scope>NUCLEOTIDE SEQUENCE [LARGE SCALE GENOMIC DNA]</scope>
    <source>
        <strain evidence="2">24</strain>
    </source>
</reference>
<accession>A0A7D6EAK6</accession>
<dbReference type="EMBL" id="CP059165">
    <property type="protein sequence ID" value="QLL10263.1"/>
    <property type="molecule type" value="Genomic_DNA"/>
</dbReference>
<dbReference type="InterPro" id="IPR011051">
    <property type="entry name" value="RmlC_Cupin_sf"/>
</dbReference>
<dbReference type="InterPro" id="IPR014710">
    <property type="entry name" value="RmlC-like_jellyroll"/>
</dbReference>
<protein>
    <submittedName>
        <fullName evidence="1">Cupin domain-containing protein</fullName>
    </submittedName>
</protein>
<dbReference type="KEGG" id="mgor:H0P51_16050"/>
<reference evidence="2" key="3">
    <citation type="submission" date="2023-07" db="EMBL/GenBank/DDBJ databases">
        <title>Description of Mycobacterium gordonae subsp. intergordonae subsp.nov. and Mycobacterium gordonae subsp. gordonae subsp. nov.</title>
        <authorList>
            <person name="Huang H."/>
        </authorList>
    </citation>
    <scope>NUCLEOTIDE SEQUENCE [LARGE SCALE GENOMIC DNA]</scope>
    <source>
        <strain evidence="2">24</strain>
    </source>
</reference>
<gene>
    <name evidence="1" type="ORF">H0P51_16050</name>
</gene>
<name>A0A7D6EAK6_9MYCO</name>
<dbReference type="PANTHER" id="PTHR36156:SF2">
    <property type="entry name" value="CUPIN TYPE-2 DOMAIN-CONTAINING PROTEIN"/>
    <property type="match status" value="1"/>
</dbReference>
<dbReference type="Proteomes" id="UP000510682">
    <property type="component" value="Chromosome"/>
</dbReference>
<evidence type="ECO:0000313" key="2">
    <source>
        <dbReference type="Proteomes" id="UP000510682"/>
    </source>
</evidence>
<keyword evidence="2" id="KW-1185">Reference proteome</keyword>
<dbReference type="SUPFAM" id="SSF51182">
    <property type="entry name" value="RmlC-like cupins"/>
    <property type="match status" value="1"/>
</dbReference>
<proteinExistence type="predicted"/>
<evidence type="ECO:0000313" key="1">
    <source>
        <dbReference type="EMBL" id="QLL10263.1"/>
    </source>
</evidence>
<dbReference type="Gene3D" id="2.60.120.10">
    <property type="entry name" value="Jelly Rolls"/>
    <property type="match status" value="1"/>
</dbReference>
<reference evidence="1 2" key="2">
    <citation type="submission" date="2020-07" db="EMBL/GenBank/DDBJ databases">
        <authorList>
            <person name="Yu X."/>
        </authorList>
    </citation>
    <scope>NUCLEOTIDE SEQUENCE [LARGE SCALE GENOMIC DNA]</scope>
    <source>
        <strain evidence="2">24</strain>
    </source>
</reference>
<dbReference type="InterPro" id="IPR047142">
    <property type="entry name" value="OryJ/VirC-like"/>
</dbReference>
<dbReference type="AlphaFoldDB" id="A0A7D6EAK6"/>
<organism evidence="1 2">
    <name type="scientific">Mycobacterium vicinigordonae</name>
    <dbReference type="NCBI Taxonomy" id="1719132"/>
    <lineage>
        <taxon>Bacteria</taxon>
        <taxon>Bacillati</taxon>
        <taxon>Actinomycetota</taxon>
        <taxon>Actinomycetes</taxon>
        <taxon>Mycobacteriales</taxon>
        <taxon>Mycobacteriaceae</taxon>
        <taxon>Mycobacterium</taxon>
    </lineage>
</organism>